<proteinExistence type="predicted"/>
<comment type="caution">
    <text evidence="1">The sequence shown here is derived from an EMBL/GenBank/DDBJ whole genome shotgun (WGS) entry which is preliminary data.</text>
</comment>
<sequence length="124" mass="14846">MRTLNRKTIDRYLFFKISNVNLCVSILDFQSVINIDNSKNKVTIYKHKRYNIRDLAEILKIDVKEKSLYGITREKDVYLVYSILSVALPEKIIPFNQRITGRKLYKNYIFFKGNVYLQIDMERI</sequence>
<organism evidence="1 2">
    <name type="scientific">candidate division TA06 bacterium</name>
    <dbReference type="NCBI Taxonomy" id="2250710"/>
    <lineage>
        <taxon>Bacteria</taxon>
        <taxon>Bacteria division TA06</taxon>
    </lineage>
</organism>
<protein>
    <submittedName>
        <fullName evidence="1">Uncharacterized protein</fullName>
    </submittedName>
</protein>
<gene>
    <name evidence="1" type="ORF">DRP44_02245</name>
</gene>
<dbReference type="EMBL" id="QNBC01000018">
    <property type="protein sequence ID" value="RKX67540.1"/>
    <property type="molecule type" value="Genomic_DNA"/>
</dbReference>
<dbReference type="Proteomes" id="UP000282321">
    <property type="component" value="Unassembled WGS sequence"/>
</dbReference>
<reference evidence="1 2" key="1">
    <citation type="submission" date="2018-06" db="EMBL/GenBank/DDBJ databases">
        <title>Extensive metabolic versatility and redundancy in microbially diverse, dynamic hydrothermal sediments.</title>
        <authorList>
            <person name="Dombrowski N."/>
            <person name="Teske A."/>
            <person name="Baker B.J."/>
        </authorList>
    </citation>
    <scope>NUCLEOTIDE SEQUENCE [LARGE SCALE GENOMIC DNA]</scope>
    <source>
        <strain evidence="1">B35_G9</strain>
    </source>
</reference>
<dbReference type="AlphaFoldDB" id="A0A660SC11"/>
<evidence type="ECO:0000313" key="2">
    <source>
        <dbReference type="Proteomes" id="UP000282321"/>
    </source>
</evidence>
<name>A0A660SC11_UNCT6</name>
<evidence type="ECO:0000313" key="1">
    <source>
        <dbReference type="EMBL" id="RKX67540.1"/>
    </source>
</evidence>
<accession>A0A660SC11</accession>